<dbReference type="EMBL" id="CP139558">
    <property type="protein sequence ID" value="WPU94867.1"/>
    <property type="molecule type" value="Genomic_DNA"/>
</dbReference>
<sequence>MPYSCIHKDVQEGSFLTNLGGNRHCDVLTNLETFIIETLSGSSGNSGTSFTDIDLSSSKGRDDILRTIDQILDDLRFARKEGLSSMFK</sequence>
<dbReference type="Proteomes" id="UP001324380">
    <property type="component" value="Chromosome"/>
</dbReference>
<evidence type="ECO:0000313" key="2">
    <source>
        <dbReference type="Proteomes" id="UP001324380"/>
    </source>
</evidence>
<gene>
    <name evidence="1" type="ORF">SNE25_04955</name>
</gene>
<organism evidence="1 2">
    <name type="scientific">Mucilaginibacter sabulilitoris</name>
    <dbReference type="NCBI Taxonomy" id="1173583"/>
    <lineage>
        <taxon>Bacteria</taxon>
        <taxon>Pseudomonadati</taxon>
        <taxon>Bacteroidota</taxon>
        <taxon>Sphingobacteriia</taxon>
        <taxon>Sphingobacteriales</taxon>
        <taxon>Sphingobacteriaceae</taxon>
        <taxon>Mucilaginibacter</taxon>
    </lineage>
</organism>
<dbReference type="RefSeq" id="WP_321563981.1">
    <property type="nucleotide sequence ID" value="NZ_CP139558.1"/>
</dbReference>
<name>A0ABZ0TR03_9SPHI</name>
<reference evidence="1 2" key="1">
    <citation type="submission" date="2023-11" db="EMBL/GenBank/DDBJ databases">
        <title>Analysis of the Genomes of Mucilaginibacter gossypii cycad 4 and M. sabulilitoris SNA2: microbes with the potential for plant growth promotion.</title>
        <authorList>
            <person name="Hirsch A.M."/>
            <person name="Humm E."/>
            <person name="Rubbi M."/>
            <person name="Del Vecchio G."/>
            <person name="Ha S.M."/>
            <person name="Pellegrini M."/>
            <person name="Gunsalus R.P."/>
        </authorList>
    </citation>
    <scope>NUCLEOTIDE SEQUENCE [LARGE SCALE GENOMIC DNA]</scope>
    <source>
        <strain evidence="1 2">SNA2</strain>
    </source>
</reference>
<keyword evidence="2" id="KW-1185">Reference proteome</keyword>
<accession>A0ABZ0TR03</accession>
<protein>
    <submittedName>
        <fullName evidence="1">Uncharacterized protein</fullName>
    </submittedName>
</protein>
<evidence type="ECO:0000313" key="1">
    <source>
        <dbReference type="EMBL" id="WPU94867.1"/>
    </source>
</evidence>
<proteinExistence type="predicted"/>